<comment type="subcellular location">
    <subcellularLocation>
        <location evidence="1">Cell membrane</location>
        <topology evidence="1">Multi-pass membrane protein</topology>
    </subcellularLocation>
</comment>
<keyword evidence="6 8" id="KW-0472">Membrane</keyword>
<dbReference type="InterPro" id="IPR011701">
    <property type="entry name" value="MFS"/>
</dbReference>
<protein>
    <recommendedName>
        <fullName evidence="9">Major facilitator superfamily (MFS) profile domain-containing protein</fullName>
    </recommendedName>
</protein>
<dbReference type="InterPro" id="IPR020846">
    <property type="entry name" value="MFS_dom"/>
</dbReference>
<dbReference type="CDD" id="cd17502">
    <property type="entry name" value="MFS_Azr1_MDR_like"/>
    <property type="match status" value="1"/>
</dbReference>
<dbReference type="PANTHER" id="PTHR23501">
    <property type="entry name" value="MAJOR FACILITATOR SUPERFAMILY"/>
    <property type="match status" value="1"/>
</dbReference>
<feature type="transmembrane region" description="Helical" evidence="8">
    <location>
        <begin position="395"/>
        <end position="413"/>
    </location>
</feature>
<dbReference type="GO" id="GO:0005886">
    <property type="term" value="C:plasma membrane"/>
    <property type="evidence" value="ECO:0007669"/>
    <property type="project" value="UniProtKB-SubCell"/>
</dbReference>
<feature type="transmembrane region" description="Helical" evidence="8">
    <location>
        <begin position="95"/>
        <end position="114"/>
    </location>
</feature>
<dbReference type="Gene3D" id="1.20.1720.10">
    <property type="entry name" value="Multidrug resistance protein D"/>
    <property type="match status" value="1"/>
</dbReference>
<feature type="transmembrane region" description="Helical" evidence="8">
    <location>
        <begin position="236"/>
        <end position="255"/>
    </location>
</feature>
<dbReference type="EMBL" id="BIFS01000001">
    <property type="protein sequence ID" value="GCE20105.1"/>
    <property type="molecule type" value="Genomic_DNA"/>
</dbReference>
<evidence type="ECO:0000313" key="11">
    <source>
        <dbReference type="Proteomes" id="UP000287188"/>
    </source>
</evidence>
<feature type="transmembrane region" description="Helical" evidence="8">
    <location>
        <begin position="65"/>
        <end position="83"/>
    </location>
</feature>
<evidence type="ECO:0000256" key="5">
    <source>
        <dbReference type="ARBA" id="ARBA00022989"/>
    </source>
</evidence>
<keyword evidence="5 8" id="KW-1133">Transmembrane helix</keyword>
<name>A0A402AM42_9CHLR</name>
<dbReference type="OrthoDB" id="147815at2"/>
<keyword evidence="2" id="KW-0813">Transport</keyword>
<dbReference type="SUPFAM" id="SSF103473">
    <property type="entry name" value="MFS general substrate transporter"/>
    <property type="match status" value="1"/>
</dbReference>
<feature type="domain" description="Major facilitator superfamily (MFS) profile" evidence="9">
    <location>
        <begin position="30"/>
        <end position="494"/>
    </location>
</feature>
<comment type="caution">
    <text evidence="10">The sequence shown here is derived from an EMBL/GenBank/DDBJ whole genome shotgun (WGS) entry which is preliminary data.</text>
</comment>
<feature type="transmembrane region" description="Helical" evidence="8">
    <location>
        <begin position="153"/>
        <end position="174"/>
    </location>
</feature>
<evidence type="ECO:0000256" key="8">
    <source>
        <dbReference type="SAM" id="Phobius"/>
    </source>
</evidence>
<dbReference type="PANTHER" id="PTHR23501:SF197">
    <property type="entry name" value="COMD"/>
    <property type="match status" value="1"/>
</dbReference>
<feature type="transmembrane region" description="Helical" evidence="8">
    <location>
        <begin position="21"/>
        <end position="40"/>
    </location>
</feature>
<dbReference type="Gene3D" id="1.20.1250.20">
    <property type="entry name" value="MFS general substrate transporter like domains"/>
    <property type="match status" value="1"/>
</dbReference>
<evidence type="ECO:0000256" key="6">
    <source>
        <dbReference type="ARBA" id="ARBA00023136"/>
    </source>
</evidence>
<feature type="transmembrane region" description="Helical" evidence="8">
    <location>
        <begin position="120"/>
        <end position="141"/>
    </location>
</feature>
<evidence type="ECO:0000313" key="10">
    <source>
        <dbReference type="EMBL" id="GCE20105.1"/>
    </source>
</evidence>
<proteinExistence type="predicted"/>
<feature type="region of interest" description="Disordered" evidence="7">
    <location>
        <begin position="589"/>
        <end position="610"/>
    </location>
</feature>
<dbReference type="InterPro" id="IPR005829">
    <property type="entry name" value="Sugar_transporter_CS"/>
</dbReference>
<reference evidence="11" key="1">
    <citation type="submission" date="2018-12" db="EMBL/GenBank/DDBJ databases">
        <title>Tengunoibacter tsumagoiensis gen. nov., sp. nov., Dictyobacter kobayashii sp. nov., D. alpinus sp. nov., and D. joshuensis sp. nov. and description of Dictyobacteraceae fam. nov. within the order Ktedonobacterales isolated from Tengu-no-mugimeshi.</title>
        <authorList>
            <person name="Wang C.M."/>
            <person name="Zheng Y."/>
            <person name="Sakai Y."/>
            <person name="Toyoda A."/>
            <person name="Minakuchi Y."/>
            <person name="Abe K."/>
            <person name="Yokota A."/>
            <person name="Yabe S."/>
        </authorList>
    </citation>
    <scope>NUCLEOTIDE SEQUENCE [LARGE SCALE GENOMIC DNA]</scope>
    <source>
        <strain evidence="11">Uno11</strain>
    </source>
</reference>
<keyword evidence="11" id="KW-1185">Reference proteome</keyword>
<dbReference type="PROSITE" id="PS00216">
    <property type="entry name" value="SUGAR_TRANSPORT_1"/>
    <property type="match status" value="1"/>
</dbReference>
<sequence>MSQKNATSEPQKSGATEEGSRISGFALISVLIALMLTLLLEALDQTIVGTALPSIVGSFQGFDRYSWVVTAYLLASTTMIPIVSKLSDQFGRKWFLIVGVVVFLVGSVLSGMSQSMNQLIAFRGIQGIGAGTGIALVFTAVGDVFTPAERARWQGIFAGVYGFSSVAGPLLGGWLTDHGPLLGSLVTDTTRWRWIFYINLPVGLLALLALIIYLPARLSQPSNTHRGWAALKRVDFLGALLASAATVCLLLGLSWGSNQTYAWNSTPVIGTLVAAGLLYAIFFVAERFAVEPLLPLGLFRIQVFSASAALAAFMGMVLLPVVIYLPLFLQGVLGASATNSGLVLTPLTISMVVGSAFAGFLISRVGRYHLQSMIAVVVLAIGVFLLGRMDANTTYLQASFFMILAGIGMGLFFPVQTLAAQNAVPPKNIGVGTGVVTYLRALGQTLGVAIAGTAVNNTISSDLPTRVPANTIKLLTPAGWQAATNTEVLTDQKYRDTVLHTAQHFASQSAAQQAAAHVPPGPQQQIAAQHAAAQAAQQVTHVLNLVFDGLKQSMVLAIQHGLLVVLCFCGAAFIAAIFLKDIPLRRSRSEKKPAGDASNVQEEGVAAPLH</sequence>
<feature type="transmembrane region" description="Helical" evidence="8">
    <location>
        <begin position="341"/>
        <end position="363"/>
    </location>
</feature>
<feature type="transmembrane region" description="Helical" evidence="8">
    <location>
        <begin position="261"/>
        <end position="285"/>
    </location>
</feature>
<organism evidence="10 11">
    <name type="scientific">Dictyobacter kobayashii</name>
    <dbReference type="NCBI Taxonomy" id="2014872"/>
    <lineage>
        <taxon>Bacteria</taxon>
        <taxon>Bacillati</taxon>
        <taxon>Chloroflexota</taxon>
        <taxon>Ktedonobacteria</taxon>
        <taxon>Ktedonobacterales</taxon>
        <taxon>Dictyobacteraceae</taxon>
        <taxon>Dictyobacter</taxon>
    </lineage>
</organism>
<gene>
    <name evidence="10" type="ORF">KDK_39050</name>
</gene>
<feature type="transmembrane region" description="Helical" evidence="8">
    <location>
        <begin position="370"/>
        <end position="389"/>
    </location>
</feature>
<feature type="transmembrane region" description="Helical" evidence="8">
    <location>
        <begin position="561"/>
        <end position="579"/>
    </location>
</feature>
<keyword evidence="4 8" id="KW-0812">Transmembrane</keyword>
<dbReference type="Pfam" id="PF07690">
    <property type="entry name" value="MFS_1"/>
    <property type="match status" value="1"/>
</dbReference>
<evidence type="ECO:0000256" key="7">
    <source>
        <dbReference type="SAM" id="MobiDB-lite"/>
    </source>
</evidence>
<dbReference type="InterPro" id="IPR004638">
    <property type="entry name" value="EmrB-like"/>
</dbReference>
<evidence type="ECO:0000259" key="9">
    <source>
        <dbReference type="PROSITE" id="PS50850"/>
    </source>
</evidence>
<evidence type="ECO:0000256" key="2">
    <source>
        <dbReference type="ARBA" id="ARBA00022448"/>
    </source>
</evidence>
<evidence type="ECO:0000256" key="1">
    <source>
        <dbReference type="ARBA" id="ARBA00004651"/>
    </source>
</evidence>
<dbReference type="PROSITE" id="PS50850">
    <property type="entry name" value="MFS"/>
    <property type="match status" value="1"/>
</dbReference>
<dbReference type="AlphaFoldDB" id="A0A402AM42"/>
<feature type="transmembrane region" description="Helical" evidence="8">
    <location>
        <begin position="194"/>
        <end position="216"/>
    </location>
</feature>
<evidence type="ECO:0000256" key="4">
    <source>
        <dbReference type="ARBA" id="ARBA00022692"/>
    </source>
</evidence>
<dbReference type="RefSeq" id="WP_126551833.1">
    <property type="nucleotide sequence ID" value="NZ_BIFS01000001.1"/>
</dbReference>
<dbReference type="GO" id="GO:0022857">
    <property type="term" value="F:transmembrane transporter activity"/>
    <property type="evidence" value="ECO:0007669"/>
    <property type="project" value="InterPro"/>
</dbReference>
<evidence type="ECO:0000256" key="3">
    <source>
        <dbReference type="ARBA" id="ARBA00022475"/>
    </source>
</evidence>
<dbReference type="Proteomes" id="UP000287188">
    <property type="component" value="Unassembled WGS sequence"/>
</dbReference>
<keyword evidence="3" id="KW-1003">Cell membrane</keyword>
<dbReference type="NCBIfam" id="TIGR00711">
    <property type="entry name" value="efflux_EmrB"/>
    <property type="match status" value="1"/>
</dbReference>
<accession>A0A402AM42</accession>
<dbReference type="InterPro" id="IPR036259">
    <property type="entry name" value="MFS_trans_sf"/>
</dbReference>
<feature type="transmembrane region" description="Helical" evidence="8">
    <location>
        <begin position="306"/>
        <end position="329"/>
    </location>
</feature>